<evidence type="ECO:0000256" key="5">
    <source>
        <dbReference type="SAM" id="Phobius"/>
    </source>
</evidence>
<feature type="transmembrane region" description="Helical" evidence="5">
    <location>
        <begin position="412"/>
        <end position="434"/>
    </location>
</feature>
<feature type="transmembrane region" description="Helical" evidence="5">
    <location>
        <begin position="98"/>
        <end position="119"/>
    </location>
</feature>
<dbReference type="PANTHER" id="PTHR23507">
    <property type="entry name" value="ZGC:174356"/>
    <property type="match status" value="1"/>
</dbReference>
<evidence type="ECO:0000259" key="6">
    <source>
        <dbReference type="PROSITE" id="PS50850"/>
    </source>
</evidence>
<feature type="transmembrane region" description="Helical" evidence="5">
    <location>
        <begin position="379"/>
        <end position="400"/>
    </location>
</feature>
<evidence type="ECO:0000256" key="1">
    <source>
        <dbReference type="ARBA" id="ARBA00004141"/>
    </source>
</evidence>
<feature type="domain" description="Major facilitator superfamily (MFS) profile" evidence="6">
    <location>
        <begin position="8"/>
        <end position="437"/>
    </location>
</feature>
<dbReference type="PANTHER" id="PTHR23507:SF39">
    <property type="entry name" value="GH23453P-RELATED"/>
    <property type="match status" value="1"/>
</dbReference>
<keyword evidence="8" id="KW-1185">Reference proteome</keyword>
<organism evidence="7 8">
    <name type="scientific">Acanthoscelides obtectus</name>
    <name type="common">Bean weevil</name>
    <name type="synonym">Bruchus obtectus</name>
    <dbReference type="NCBI Taxonomy" id="200917"/>
    <lineage>
        <taxon>Eukaryota</taxon>
        <taxon>Metazoa</taxon>
        <taxon>Ecdysozoa</taxon>
        <taxon>Arthropoda</taxon>
        <taxon>Hexapoda</taxon>
        <taxon>Insecta</taxon>
        <taxon>Pterygota</taxon>
        <taxon>Neoptera</taxon>
        <taxon>Endopterygota</taxon>
        <taxon>Coleoptera</taxon>
        <taxon>Polyphaga</taxon>
        <taxon>Cucujiformia</taxon>
        <taxon>Chrysomeloidea</taxon>
        <taxon>Chrysomelidae</taxon>
        <taxon>Bruchinae</taxon>
        <taxon>Bruchini</taxon>
        <taxon>Acanthoscelides</taxon>
    </lineage>
</organism>
<evidence type="ECO:0000256" key="2">
    <source>
        <dbReference type="ARBA" id="ARBA00022692"/>
    </source>
</evidence>
<accession>A0A9P0K118</accession>
<gene>
    <name evidence="7" type="ORF">ACAOBT_LOCUS4203</name>
</gene>
<dbReference type="InterPro" id="IPR011701">
    <property type="entry name" value="MFS"/>
</dbReference>
<keyword evidence="2 5" id="KW-0812">Transmembrane</keyword>
<dbReference type="PROSITE" id="PS50850">
    <property type="entry name" value="MFS"/>
    <property type="match status" value="1"/>
</dbReference>
<comment type="subcellular location">
    <subcellularLocation>
        <location evidence="1">Membrane</location>
        <topology evidence="1">Multi-pass membrane protein</topology>
    </subcellularLocation>
</comment>
<sequence>MITVELPLLLVFFSFMFTSSVYTNLVIYRTCYTILGYNQSECALLGNVDNNITEHLEKLVEPEANIIGMVKGTIGSIFSVIICIFIGPWSDRFGRKPVIVANLIGFTLSAILVVIYCFFDKLSPWYLAVCSLPETLTGGFATLFTMIISYMADTSTEDNRAMRMVVFEAVLTVGSLMGAIPSSYVFYLTSYQAIFGIAAICHIIAVVYTWFFVPESVTNAETENKVGEFFILDNVKDMVKVAVKKREHSKRAVICLCVGILTVYIFIINGNTLTFQYLREKFGWTLTRYTIFSSIESVVWTIGSFLATYILHKVLKVTESVLILVGCISMLNTSLLFALARSNAVIYATPAVKILGSLISPMVRTLVSNMVDHEEVGKLFSLINSSEFLLGIGAGPLYTLVYNKTLDTDAGLYNYLSAGLFGLMILMIGSVISLQLKSSIPTTIYEQLDEESESTAATGFQSNAPTGH</sequence>
<proteinExistence type="predicted"/>
<dbReference type="PROSITE" id="PS00216">
    <property type="entry name" value="SUGAR_TRANSPORT_1"/>
    <property type="match status" value="1"/>
</dbReference>
<feature type="transmembrane region" description="Helical" evidence="5">
    <location>
        <begin position="66"/>
        <end position="86"/>
    </location>
</feature>
<dbReference type="GO" id="GO:0022857">
    <property type="term" value="F:transmembrane transporter activity"/>
    <property type="evidence" value="ECO:0007669"/>
    <property type="project" value="InterPro"/>
</dbReference>
<protein>
    <recommendedName>
        <fullName evidence="6">Major facilitator superfamily (MFS) profile domain-containing protein</fullName>
    </recommendedName>
</protein>
<keyword evidence="4 5" id="KW-0472">Membrane</keyword>
<evidence type="ECO:0000313" key="8">
    <source>
        <dbReference type="Proteomes" id="UP001152888"/>
    </source>
</evidence>
<dbReference type="InterPro" id="IPR005829">
    <property type="entry name" value="Sugar_transporter_CS"/>
</dbReference>
<evidence type="ECO:0000256" key="3">
    <source>
        <dbReference type="ARBA" id="ARBA00022989"/>
    </source>
</evidence>
<feature type="transmembrane region" description="Helical" evidence="5">
    <location>
        <begin position="193"/>
        <end position="213"/>
    </location>
</feature>
<dbReference type="SUPFAM" id="SSF103473">
    <property type="entry name" value="MFS general substrate transporter"/>
    <property type="match status" value="1"/>
</dbReference>
<feature type="transmembrane region" description="Helical" evidence="5">
    <location>
        <begin position="289"/>
        <end position="309"/>
    </location>
</feature>
<dbReference type="EMBL" id="CAKOFQ010006695">
    <property type="protein sequence ID" value="CAH1961521.1"/>
    <property type="molecule type" value="Genomic_DNA"/>
</dbReference>
<dbReference type="Gene3D" id="1.20.1250.20">
    <property type="entry name" value="MFS general substrate transporter like domains"/>
    <property type="match status" value="1"/>
</dbReference>
<evidence type="ECO:0000313" key="7">
    <source>
        <dbReference type="EMBL" id="CAH1961521.1"/>
    </source>
</evidence>
<dbReference type="GO" id="GO:0016020">
    <property type="term" value="C:membrane"/>
    <property type="evidence" value="ECO:0007669"/>
    <property type="project" value="UniProtKB-SubCell"/>
</dbReference>
<reference evidence="7" key="1">
    <citation type="submission" date="2022-03" db="EMBL/GenBank/DDBJ databases">
        <authorList>
            <person name="Sayadi A."/>
        </authorList>
    </citation>
    <scope>NUCLEOTIDE SEQUENCE</scope>
</reference>
<feature type="transmembrane region" description="Helical" evidence="5">
    <location>
        <begin position="7"/>
        <end position="28"/>
    </location>
</feature>
<dbReference type="Proteomes" id="UP001152888">
    <property type="component" value="Unassembled WGS sequence"/>
</dbReference>
<dbReference type="OrthoDB" id="430300at2759"/>
<dbReference type="AlphaFoldDB" id="A0A9P0K118"/>
<comment type="caution">
    <text evidence="7">The sequence shown here is derived from an EMBL/GenBank/DDBJ whole genome shotgun (WGS) entry which is preliminary data.</text>
</comment>
<feature type="transmembrane region" description="Helical" evidence="5">
    <location>
        <begin position="125"/>
        <end position="152"/>
    </location>
</feature>
<feature type="transmembrane region" description="Helical" evidence="5">
    <location>
        <begin position="321"/>
        <end position="340"/>
    </location>
</feature>
<dbReference type="InterPro" id="IPR036259">
    <property type="entry name" value="MFS_trans_sf"/>
</dbReference>
<keyword evidence="3 5" id="KW-1133">Transmembrane helix</keyword>
<name>A0A9P0K118_ACAOB</name>
<dbReference type="InterPro" id="IPR020846">
    <property type="entry name" value="MFS_dom"/>
</dbReference>
<evidence type="ECO:0000256" key="4">
    <source>
        <dbReference type="ARBA" id="ARBA00023136"/>
    </source>
</evidence>
<feature type="transmembrane region" description="Helical" evidence="5">
    <location>
        <begin position="252"/>
        <end position="269"/>
    </location>
</feature>
<feature type="transmembrane region" description="Helical" evidence="5">
    <location>
        <begin position="346"/>
        <end position="367"/>
    </location>
</feature>
<feature type="transmembrane region" description="Helical" evidence="5">
    <location>
        <begin position="164"/>
        <end position="187"/>
    </location>
</feature>
<dbReference type="Pfam" id="PF07690">
    <property type="entry name" value="MFS_1"/>
    <property type="match status" value="1"/>
</dbReference>